<dbReference type="EMBL" id="OX596086">
    <property type="protein sequence ID" value="CAI9698807.1"/>
    <property type="molecule type" value="Genomic_DNA"/>
</dbReference>
<evidence type="ECO:0000313" key="1">
    <source>
        <dbReference type="EMBL" id="CAI9698807.1"/>
    </source>
</evidence>
<name>A0ACB0EDR1_RANTA</name>
<gene>
    <name evidence="1" type="ORF">MRATA1EN3_LOCUS10020</name>
</gene>
<dbReference type="Proteomes" id="UP001162501">
    <property type="component" value="Chromosome 2"/>
</dbReference>
<sequence length="103" mass="10587">MWPALAPDSSVLQCGVGTTLTIPPPPSPPYLCAVGGPGGLGAWVGLALGGRVQRFPIYCLGSGSDSEQSLVIPGVTEHSLGSTVACEPPRGDVSGARWSWELW</sequence>
<proteinExistence type="predicted"/>
<organism evidence="1 2">
    <name type="scientific">Rangifer tarandus platyrhynchus</name>
    <name type="common">Svalbard reindeer</name>
    <dbReference type="NCBI Taxonomy" id="3082113"/>
    <lineage>
        <taxon>Eukaryota</taxon>
        <taxon>Metazoa</taxon>
        <taxon>Chordata</taxon>
        <taxon>Craniata</taxon>
        <taxon>Vertebrata</taxon>
        <taxon>Euteleostomi</taxon>
        <taxon>Mammalia</taxon>
        <taxon>Eutheria</taxon>
        <taxon>Laurasiatheria</taxon>
        <taxon>Artiodactyla</taxon>
        <taxon>Ruminantia</taxon>
        <taxon>Pecora</taxon>
        <taxon>Cervidae</taxon>
        <taxon>Odocoileinae</taxon>
        <taxon>Rangifer</taxon>
    </lineage>
</organism>
<accession>A0ACB0EDR1</accession>
<reference evidence="1" key="1">
    <citation type="submission" date="2023-05" db="EMBL/GenBank/DDBJ databases">
        <authorList>
            <consortium name="ELIXIR-Norway"/>
        </authorList>
    </citation>
    <scope>NUCLEOTIDE SEQUENCE</scope>
</reference>
<protein>
    <submittedName>
        <fullName evidence="1">Uncharacterized protein</fullName>
    </submittedName>
</protein>
<evidence type="ECO:0000313" key="2">
    <source>
        <dbReference type="Proteomes" id="UP001162501"/>
    </source>
</evidence>